<comment type="caution">
    <text evidence="1">The sequence shown here is derived from an EMBL/GenBank/DDBJ whole genome shotgun (WGS) entry which is preliminary data.</text>
</comment>
<dbReference type="AlphaFoldDB" id="A0A2A3TV56"/>
<accession>A0A2A3TV56</accession>
<dbReference type="InterPro" id="IPR036108">
    <property type="entry name" value="4pyrrol_syn_uPrphyn_synt_sf"/>
</dbReference>
<organism evidence="1 2">
    <name type="scientific">Levilactobacillus brevis</name>
    <name type="common">Lactobacillus brevis</name>
    <dbReference type="NCBI Taxonomy" id="1580"/>
    <lineage>
        <taxon>Bacteria</taxon>
        <taxon>Bacillati</taxon>
        <taxon>Bacillota</taxon>
        <taxon>Bacilli</taxon>
        <taxon>Lactobacillales</taxon>
        <taxon>Lactobacillaceae</taxon>
        <taxon>Levilactobacillus</taxon>
    </lineage>
</organism>
<dbReference type="Gene3D" id="3.40.50.10090">
    <property type="match status" value="1"/>
</dbReference>
<evidence type="ECO:0008006" key="3">
    <source>
        <dbReference type="Google" id="ProtNLM"/>
    </source>
</evidence>
<sequence length="233" mass="26426">MAFLLTYPRSRVALDLQQRLASTQPTVYCPCRVLQAMALTEKQQRLIQSSSDLILTSQFGLHVYLAHWATLNPTATIHVLSQKMANQLRQRVSNPIVVAATESQQGFLSQLLALDHDRQRCWLVGDRAKRLREFALDVIVVIYENQWPIENQQIAVQKLAGQHFSRVLITSPSNFEGLRAVQQRLSATAFVNADYYVLGTTSATVVRQARLPVIMPTEPHDVLRQMISRMCQD</sequence>
<proteinExistence type="predicted"/>
<gene>
    <name evidence="1" type="ORF">CNR29_02745</name>
</gene>
<name>A0A2A3TV56_LEVBR</name>
<dbReference type="RefSeq" id="WP_096109717.1">
    <property type="nucleotide sequence ID" value="NZ_NVYO01000001.1"/>
</dbReference>
<dbReference type="Proteomes" id="UP000217918">
    <property type="component" value="Unassembled WGS sequence"/>
</dbReference>
<dbReference type="EMBL" id="NVYO01000001">
    <property type="protein sequence ID" value="PBQ22994.1"/>
    <property type="molecule type" value="Genomic_DNA"/>
</dbReference>
<reference evidence="1 2" key="1">
    <citation type="submission" date="2017-09" db="EMBL/GenBank/DDBJ databases">
        <title>Genome sequence of Lactobacillus brevis D7.</title>
        <authorList>
            <person name="Kwon M.-S."/>
            <person name="Lim S.K."/>
            <person name="Choi H.-J."/>
        </authorList>
    </citation>
    <scope>NUCLEOTIDE SEQUENCE [LARGE SCALE GENOMIC DNA]</scope>
    <source>
        <strain evidence="1 2">D7</strain>
    </source>
</reference>
<dbReference type="SUPFAM" id="SSF69618">
    <property type="entry name" value="HemD-like"/>
    <property type="match status" value="1"/>
</dbReference>
<dbReference type="GO" id="GO:0004852">
    <property type="term" value="F:uroporphyrinogen-III synthase activity"/>
    <property type="evidence" value="ECO:0007669"/>
    <property type="project" value="InterPro"/>
</dbReference>
<dbReference type="GO" id="GO:0033014">
    <property type="term" value="P:tetrapyrrole biosynthetic process"/>
    <property type="evidence" value="ECO:0007669"/>
    <property type="project" value="InterPro"/>
</dbReference>
<evidence type="ECO:0000313" key="2">
    <source>
        <dbReference type="Proteomes" id="UP000217918"/>
    </source>
</evidence>
<evidence type="ECO:0000313" key="1">
    <source>
        <dbReference type="EMBL" id="PBQ22994.1"/>
    </source>
</evidence>
<protein>
    <recommendedName>
        <fullName evidence="3">Tetrapyrrole biosynthesis uroporphyrinogen III synthase domain-containing protein</fullName>
    </recommendedName>
</protein>